<reference evidence="2 3" key="1">
    <citation type="journal article" date="2009" name="Appl. Environ. Microbiol.">
        <title>Three genomes from the phylum Acidobacteria provide insight into the lifestyles of these microorganisms in soils.</title>
        <authorList>
            <person name="Ward N.L."/>
            <person name="Challacombe J.F."/>
            <person name="Janssen P.H."/>
            <person name="Henrissat B."/>
            <person name="Coutinho P.M."/>
            <person name="Wu M."/>
            <person name="Xie G."/>
            <person name="Haft D.H."/>
            <person name="Sait M."/>
            <person name="Badger J."/>
            <person name="Barabote R.D."/>
            <person name="Bradley B."/>
            <person name="Brettin T.S."/>
            <person name="Brinkac L.M."/>
            <person name="Bruce D."/>
            <person name="Creasy T."/>
            <person name="Daugherty S.C."/>
            <person name="Davidsen T.M."/>
            <person name="DeBoy R.T."/>
            <person name="Detter J.C."/>
            <person name="Dodson R.J."/>
            <person name="Durkin A.S."/>
            <person name="Ganapathy A."/>
            <person name="Gwinn-Giglio M."/>
            <person name="Han C.S."/>
            <person name="Khouri H."/>
            <person name="Kiss H."/>
            <person name="Kothari S.P."/>
            <person name="Madupu R."/>
            <person name="Nelson K.E."/>
            <person name="Nelson W.C."/>
            <person name="Paulsen I."/>
            <person name="Penn K."/>
            <person name="Ren Q."/>
            <person name="Rosovitz M.J."/>
            <person name="Selengut J.D."/>
            <person name="Shrivastava S."/>
            <person name="Sullivan S.A."/>
            <person name="Tapia R."/>
            <person name="Thompson L.S."/>
            <person name="Watkins K.L."/>
            <person name="Yang Q."/>
            <person name="Yu C."/>
            <person name="Zafar N."/>
            <person name="Zhou L."/>
            <person name="Kuske C.R."/>
        </authorList>
    </citation>
    <scope>NUCLEOTIDE SEQUENCE [LARGE SCALE GENOMIC DNA]</scope>
    <source>
        <strain evidence="2 3">Ellin345</strain>
    </source>
</reference>
<evidence type="ECO:0000313" key="3">
    <source>
        <dbReference type="Proteomes" id="UP000002432"/>
    </source>
</evidence>
<dbReference type="KEGG" id="aba:Acid345_3148"/>
<dbReference type="SUPFAM" id="SSF51126">
    <property type="entry name" value="Pectin lyase-like"/>
    <property type="match status" value="1"/>
</dbReference>
<organism evidence="2 3">
    <name type="scientific">Koribacter versatilis (strain Ellin345)</name>
    <dbReference type="NCBI Taxonomy" id="204669"/>
    <lineage>
        <taxon>Bacteria</taxon>
        <taxon>Pseudomonadati</taxon>
        <taxon>Acidobacteriota</taxon>
        <taxon>Terriglobia</taxon>
        <taxon>Terriglobales</taxon>
        <taxon>Candidatus Korobacteraceae</taxon>
        <taxon>Candidatus Korobacter</taxon>
    </lineage>
</organism>
<protein>
    <recommendedName>
        <fullName evidence="4">Right handed beta helix domain-containing protein</fullName>
    </recommendedName>
</protein>
<accession>Q1ILV1</accession>
<keyword evidence="1" id="KW-0732">Signal</keyword>
<dbReference type="HOGENOM" id="CLU_936214_0_0_0"/>
<evidence type="ECO:0008006" key="4">
    <source>
        <dbReference type="Google" id="ProtNLM"/>
    </source>
</evidence>
<dbReference type="AlphaFoldDB" id="Q1ILV1"/>
<evidence type="ECO:0000256" key="1">
    <source>
        <dbReference type="SAM" id="SignalP"/>
    </source>
</evidence>
<dbReference type="EMBL" id="CP000360">
    <property type="protein sequence ID" value="ABF42149.1"/>
    <property type="molecule type" value="Genomic_DNA"/>
</dbReference>
<dbReference type="InterPro" id="IPR011050">
    <property type="entry name" value="Pectin_lyase_fold/virulence"/>
</dbReference>
<name>Q1ILV1_KORVE</name>
<evidence type="ECO:0000313" key="2">
    <source>
        <dbReference type="EMBL" id="ABF42149.1"/>
    </source>
</evidence>
<feature type="signal peptide" evidence="1">
    <location>
        <begin position="1"/>
        <end position="22"/>
    </location>
</feature>
<dbReference type="Gene3D" id="2.160.20.10">
    <property type="entry name" value="Single-stranded right-handed beta-helix, Pectin lyase-like"/>
    <property type="match status" value="1"/>
</dbReference>
<sequence length="297" mass="30877">MGSRSLRFRFLLLVLLALPVAAQTQLNIPKPVDGWEKQVNSAAANTLITLGPGKYHTRVSLRFLNPNIAVQGAGARMTEIIADAKMPALVDSTSRIVSFRDLVLNANHQATVALHALKPTYPDTRAIEGVMVTNALGDGAVIEACQMCEISGLSSWRNGRDGIVLAGCNGCDVHGISSQFNGGRGIVISGFKDDKDSFSGGLTLTAANSESNQGAQIEVAGTKTSVAILNPWVEGGGEGVDGIRVQSPQVSIIGGRISGKSRGGSAAAVRLVGDGKDTIVSGVQMVNEAGNFARVAK</sequence>
<dbReference type="STRING" id="204669.Acid345_3148"/>
<dbReference type="Proteomes" id="UP000002432">
    <property type="component" value="Chromosome"/>
</dbReference>
<proteinExistence type="predicted"/>
<keyword evidence="3" id="KW-1185">Reference proteome</keyword>
<dbReference type="EnsemblBacteria" id="ABF42149">
    <property type="protein sequence ID" value="ABF42149"/>
    <property type="gene ID" value="Acid345_3148"/>
</dbReference>
<gene>
    <name evidence="2" type="ordered locus">Acid345_3148</name>
</gene>
<dbReference type="InterPro" id="IPR012334">
    <property type="entry name" value="Pectin_lyas_fold"/>
</dbReference>
<feature type="chain" id="PRO_5004190933" description="Right handed beta helix domain-containing protein" evidence="1">
    <location>
        <begin position="23"/>
        <end position="297"/>
    </location>
</feature>